<evidence type="ECO:0000313" key="6">
    <source>
        <dbReference type="Proteomes" id="UP000297635"/>
    </source>
</evidence>
<dbReference type="InterPro" id="IPR040234">
    <property type="entry name" value="QC/QCL"/>
</dbReference>
<dbReference type="GO" id="GO:0016603">
    <property type="term" value="F:glutaminyl-peptide cyclotransferase activity"/>
    <property type="evidence" value="ECO:0007669"/>
    <property type="project" value="TreeGrafter"/>
</dbReference>
<evidence type="ECO:0000256" key="2">
    <source>
        <dbReference type="ARBA" id="ARBA00023315"/>
    </source>
</evidence>
<name>A0A4Z0V4P5_9BACT</name>
<dbReference type="AlphaFoldDB" id="A0A4Z0V4P5"/>
<reference evidence="5 6" key="1">
    <citation type="submission" date="2019-02" db="EMBL/GenBank/DDBJ databases">
        <title>Isolation and identification of novel species under the genus Muribaculum.</title>
        <authorList>
            <person name="Miyake S."/>
            <person name="Ding Y."/>
            <person name="Low A."/>
            <person name="Soh M."/>
            <person name="Seedorf H."/>
        </authorList>
    </citation>
    <scope>NUCLEOTIDE SEQUENCE [LARGE SCALE GENOMIC DNA]</scope>
    <source>
        <strain evidence="5 6">TLL-A3</strain>
    </source>
</reference>
<dbReference type="PANTHER" id="PTHR12283:SF6">
    <property type="entry name" value="GLUTAMINYL-PEPTIDE CYCLOTRANSFERASE-RELATED"/>
    <property type="match status" value="1"/>
</dbReference>
<protein>
    <submittedName>
        <fullName evidence="5">M28 family peptidase</fullName>
    </submittedName>
</protein>
<proteinExistence type="predicted"/>
<feature type="chain" id="PRO_5021337896" evidence="3">
    <location>
        <begin position="27"/>
        <end position="332"/>
    </location>
</feature>
<gene>
    <name evidence="5" type="ORF">EZ315_05305</name>
</gene>
<dbReference type="Pfam" id="PF04389">
    <property type="entry name" value="Peptidase_M28"/>
    <property type="match status" value="1"/>
</dbReference>
<feature type="domain" description="Peptidase M28" evidence="4">
    <location>
        <begin position="106"/>
        <end position="326"/>
    </location>
</feature>
<accession>A0A4Z0V4P5</accession>
<dbReference type="SUPFAM" id="SSF53187">
    <property type="entry name" value="Zn-dependent exopeptidases"/>
    <property type="match status" value="1"/>
</dbReference>
<dbReference type="PANTHER" id="PTHR12283">
    <property type="entry name" value="GLUTAMINYL-PEPTIDE CYCLOTRANSFERASE"/>
    <property type="match status" value="1"/>
</dbReference>
<evidence type="ECO:0000313" key="5">
    <source>
        <dbReference type="EMBL" id="TGG40146.1"/>
    </source>
</evidence>
<keyword evidence="2" id="KW-0012">Acyltransferase</keyword>
<dbReference type="InterPro" id="IPR007484">
    <property type="entry name" value="Peptidase_M28"/>
</dbReference>
<comment type="caution">
    <text evidence="5">The sequence shown here is derived from an EMBL/GenBank/DDBJ whole genome shotgun (WGS) entry which is preliminary data.</text>
</comment>
<keyword evidence="1" id="KW-0808">Transferase</keyword>
<dbReference type="PROSITE" id="PS51257">
    <property type="entry name" value="PROKAR_LIPOPROTEIN"/>
    <property type="match status" value="1"/>
</dbReference>
<dbReference type="EMBL" id="SJSA01000001">
    <property type="protein sequence ID" value="TGG40146.1"/>
    <property type="molecule type" value="Genomic_DNA"/>
</dbReference>
<sequence>MRISVKSTLFAIATMILAIGCRTSGANDHNKKDTRTIEADIKFDSDSAYAYVERQVAMGPRVPGTPANIECSRYILSELTRHGADSVREQKGKMTAYTGDVLPIINIMGCFNPGARKRILLLAHYDTRPWADQDINRDNHSTPIPGANDGASGVGVLLEIARQLSDHTPPIGVDMLFVDAEDYGQASGFYNHDESWCLGTQYWAAHMPYAQDSLPSYAILLDMVGGIDAKFHREYFSVQEAPNVVDKVWGIAARSGYGHRFPNIDGGAIVDDHIFVNKAGIPAINIVESKNDVTKSFAPTWHTMDDDMNNIDRSTLKAAGQTVLNVIFNEKP</sequence>
<organism evidence="5 6">
    <name type="scientific">Duncaniella freteri</name>
    <dbReference type="NCBI Taxonomy" id="2530391"/>
    <lineage>
        <taxon>Bacteria</taxon>
        <taxon>Pseudomonadati</taxon>
        <taxon>Bacteroidota</taxon>
        <taxon>Bacteroidia</taxon>
        <taxon>Bacteroidales</taxon>
        <taxon>Muribaculaceae</taxon>
        <taxon>Duncaniella</taxon>
    </lineage>
</organism>
<evidence type="ECO:0000256" key="1">
    <source>
        <dbReference type="ARBA" id="ARBA00022679"/>
    </source>
</evidence>
<evidence type="ECO:0000259" key="4">
    <source>
        <dbReference type="Pfam" id="PF04389"/>
    </source>
</evidence>
<dbReference type="RefSeq" id="WP_135471162.1">
    <property type="nucleotide sequence ID" value="NZ_CASQJD010000080.1"/>
</dbReference>
<dbReference type="Gene3D" id="3.40.630.10">
    <property type="entry name" value="Zn peptidases"/>
    <property type="match status" value="1"/>
</dbReference>
<keyword evidence="3" id="KW-0732">Signal</keyword>
<keyword evidence="6" id="KW-1185">Reference proteome</keyword>
<feature type="signal peptide" evidence="3">
    <location>
        <begin position="1"/>
        <end position="26"/>
    </location>
</feature>
<dbReference type="Proteomes" id="UP000297635">
    <property type="component" value="Unassembled WGS sequence"/>
</dbReference>
<evidence type="ECO:0000256" key="3">
    <source>
        <dbReference type="SAM" id="SignalP"/>
    </source>
</evidence>
<dbReference type="GO" id="GO:0008270">
    <property type="term" value="F:zinc ion binding"/>
    <property type="evidence" value="ECO:0007669"/>
    <property type="project" value="TreeGrafter"/>
</dbReference>